<evidence type="ECO:0000313" key="2">
    <source>
        <dbReference type="EMBL" id="KAI6656039.1"/>
    </source>
</evidence>
<dbReference type="EMBL" id="JAKMXF010000166">
    <property type="protein sequence ID" value="KAI6656039.1"/>
    <property type="molecule type" value="Genomic_DNA"/>
</dbReference>
<name>A0AAV7K484_9METZ</name>
<protein>
    <submittedName>
        <fullName evidence="2">Retrovirus-related Pol polyprotein</fullName>
    </submittedName>
</protein>
<accession>A0AAV7K484</accession>
<dbReference type="PANTHER" id="PTHR37984">
    <property type="entry name" value="PROTEIN CBG26694"/>
    <property type="match status" value="1"/>
</dbReference>
<dbReference type="PROSITE" id="PS50994">
    <property type="entry name" value="INTEGRASE"/>
    <property type="match status" value="1"/>
</dbReference>
<dbReference type="InterPro" id="IPR001584">
    <property type="entry name" value="Integrase_cat-core"/>
</dbReference>
<organism evidence="2 3">
    <name type="scientific">Oopsacas minuta</name>
    <dbReference type="NCBI Taxonomy" id="111878"/>
    <lineage>
        <taxon>Eukaryota</taxon>
        <taxon>Metazoa</taxon>
        <taxon>Porifera</taxon>
        <taxon>Hexactinellida</taxon>
        <taxon>Hexasterophora</taxon>
        <taxon>Lyssacinosida</taxon>
        <taxon>Leucopsacidae</taxon>
        <taxon>Oopsacas</taxon>
    </lineage>
</organism>
<gene>
    <name evidence="2" type="ORF">LOD99_1773</name>
</gene>
<dbReference type="Gene3D" id="3.30.420.10">
    <property type="entry name" value="Ribonuclease H-like superfamily/Ribonuclease H"/>
    <property type="match status" value="1"/>
</dbReference>
<dbReference type="GO" id="GO:0003676">
    <property type="term" value="F:nucleic acid binding"/>
    <property type="evidence" value="ECO:0007669"/>
    <property type="project" value="InterPro"/>
</dbReference>
<dbReference type="InterPro" id="IPR012337">
    <property type="entry name" value="RNaseH-like_sf"/>
</dbReference>
<dbReference type="GO" id="GO:0015074">
    <property type="term" value="P:DNA integration"/>
    <property type="evidence" value="ECO:0007669"/>
    <property type="project" value="InterPro"/>
</dbReference>
<comment type="caution">
    <text evidence="2">The sequence shown here is derived from an EMBL/GenBank/DDBJ whole genome shotgun (WGS) entry which is preliminary data.</text>
</comment>
<evidence type="ECO:0000259" key="1">
    <source>
        <dbReference type="PROSITE" id="PS50994"/>
    </source>
</evidence>
<dbReference type="InterPro" id="IPR036397">
    <property type="entry name" value="RNaseH_sf"/>
</dbReference>
<evidence type="ECO:0000313" key="3">
    <source>
        <dbReference type="Proteomes" id="UP001165289"/>
    </source>
</evidence>
<sequence>MGLDCLYEHQTSQGIIEDLNSAWFLRHRPPEIVLNDQGPNVDGGEIRDAQRKWGIKKCRFSPYHPQGEEQSDRGIQTTKQTLGCMLAEKKLQKESWPKVLQEVDYSLNTIPSASTGLTPYKIMFSVDPKRFLTLDPGNHNCANIDITRSAMNYHIQSRDTNA</sequence>
<feature type="domain" description="Integrase catalytic" evidence="1">
    <location>
        <begin position="1"/>
        <end position="127"/>
    </location>
</feature>
<dbReference type="SUPFAM" id="SSF53098">
    <property type="entry name" value="Ribonuclease H-like"/>
    <property type="match status" value="1"/>
</dbReference>
<dbReference type="Proteomes" id="UP001165289">
    <property type="component" value="Unassembled WGS sequence"/>
</dbReference>
<proteinExistence type="predicted"/>
<dbReference type="InterPro" id="IPR050951">
    <property type="entry name" value="Retrovirus_Pol_polyprotein"/>
</dbReference>
<keyword evidence="3" id="KW-1185">Reference proteome</keyword>
<dbReference type="PANTHER" id="PTHR37984:SF5">
    <property type="entry name" value="PROTEIN NYNRIN-LIKE"/>
    <property type="match status" value="1"/>
</dbReference>
<reference evidence="2 3" key="1">
    <citation type="journal article" date="2023" name="BMC Biol.">
        <title>The compact genome of the sponge Oopsacas minuta (Hexactinellida) is lacking key metazoan core genes.</title>
        <authorList>
            <person name="Santini S."/>
            <person name="Schenkelaars Q."/>
            <person name="Jourda C."/>
            <person name="Duchesne M."/>
            <person name="Belahbib H."/>
            <person name="Rocher C."/>
            <person name="Selva M."/>
            <person name="Riesgo A."/>
            <person name="Vervoort M."/>
            <person name="Leys S.P."/>
            <person name="Kodjabachian L."/>
            <person name="Le Bivic A."/>
            <person name="Borchiellini C."/>
            <person name="Claverie J.M."/>
            <person name="Renard E."/>
        </authorList>
    </citation>
    <scope>NUCLEOTIDE SEQUENCE [LARGE SCALE GENOMIC DNA]</scope>
    <source>
        <strain evidence="2">SPO-2</strain>
    </source>
</reference>
<dbReference type="AlphaFoldDB" id="A0AAV7K484"/>